<evidence type="ECO:0000313" key="2">
    <source>
        <dbReference type="EMBL" id="NDW47345.1"/>
    </source>
</evidence>
<organism evidence="2">
    <name type="scientific">Ruegeria sp. PrR005</name>
    <dbReference type="NCBI Taxonomy" id="2706882"/>
    <lineage>
        <taxon>Bacteria</taxon>
        <taxon>Pseudomonadati</taxon>
        <taxon>Pseudomonadota</taxon>
        <taxon>Alphaproteobacteria</taxon>
        <taxon>Rhodobacterales</taxon>
        <taxon>Roseobacteraceae</taxon>
        <taxon>Ruegeria</taxon>
    </lineage>
</organism>
<sequence>MTGAAAMLRPGDVVIDCGANEGDVTEVLSATGATVHCFEPDPYAYSLLERRFSAAPNSILHHTSRWARHQRGCGGCDRGRDDRSPAFLEGLIADHGDIAMLKMDIEGAELDILEEMDARDLFAPIRVKLVEIHERKFSDLRDRFRALKTRMAGRFSPSKVNLDWI</sequence>
<dbReference type="Gene3D" id="3.40.50.150">
    <property type="entry name" value="Vaccinia Virus protein VP39"/>
    <property type="match status" value="1"/>
</dbReference>
<gene>
    <name evidence="2" type="ORF">G0P99_20575</name>
</gene>
<reference evidence="2" key="1">
    <citation type="submission" date="2020-02" db="EMBL/GenBank/DDBJ databases">
        <title>Delineation of the pyrene-degrading pathway in Roseobacter clade bacteria by genomic analysis.</title>
        <authorList>
            <person name="Zhou H."/>
            <person name="Wang H."/>
        </authorList>
    </citation>
    <scope>NUCLEOTIDE SEQUENCE</scope>
    <source>
        <strain evidence="2">PrR005</strain>
    </source>
</reference>
<dbReference type="GO" id="GO:0008168">
    <property type="term" value="F:methyltransferase activity"/>
    <property type="evidence" value="ECO:0007669"/>
    <property type="project" value="UniProtKB-KW"/>
</dbReference>
<dbReference type="GO" id="GO:0032259">
    <property type="term" value="P:methylation"/>
    <property type="evidence" value="ECO:0007669"/>
    <property type="project" value="UniProtKB-KW"/>
</dbReference>
<proteinExistence type="predicted"/>
<comment type="caution">
    <text evidence="2">The sequence shown here is derived from an EMBL/GenBank/DDBJ whole genome shotgun (WGS) entry which is preliminary data.</text>
</comment>
<dbReference type="SUPFAM" id="SSF53335">
    <property type="entry name" value="S-adenosyl-L-methionine-dependent methyltransferases"/>
    <property type="match status" value="1"/>
</dbReference>
<dbReference type="InterPro" id="IPR006342">
    <property type="entry name" value="FkbM_mtfrase"/>
</dbReference>
<keyword evidence="2" id="KW-0489">Methyltransferase</keyword>
<evidence type="ECO:0000259" key="1">
    <source>
        <dbReference type="Pfam" id="PF05050"/>
    </source>
</evidence>
<dbReference type="AlphaFoldDB" id="A0A6B2NZN6"/>
<feature type="domain" description="Methyltransferase FkbM" evidence="1">
    <location>
        <begin position="94"/>
        <end position="146"/>
    </location>
</feature>
<dbReference type="Pfam" id="PF05050">
    <property type="entry name" value="Methyltransf_21"/>
    <property type="match status" value="1"/>
</dbReference>
<accession>A0A6B2NZN6</accession>
<protein>
    <submittedName>
        <fullName evidence="2">FkbM family methyltransferase</fullName>
    </submittedName>
</protein>
<name>A0A6B2NZN6_9RHOB</name>
<dbReference type="RefSeq" id="WP_164132359.1">
    <property type="nucleotide sequence ID" value="NZ_JAAGOX010000054.1"/>
</dbReference>
<dbReference type="EMBL" id="JAAGOX010000054">
    <property type="protein sequence ID" value="NDW47345.1"/>
    <property type="molecule type" value="Genomic_DNA"/>
</dbReference>
<dbReference type="InterPro" id="IPR029063">
    <property type="entry name" value="SAM-dependent_MTases_sf"/>
</dbReference>
<keyword evidence="2" id="KW-0808">Transferase</keyword>